<evidence type="ECO:0000313" key="3">
    <source>
        <dbReference type="EMBL" id="TRA84220.1"/>
    </source>
</evidence>
<reference evidence="3" key="2">
    <citation type="submission" date="2019-02" db="EMBL/GenBank/DDBJ databases">
        <authorList>
            <person name="Baeyen S."/>
        </authorList>
    </citation>
    <scope>NUCLEOTIDE SEQUENCE</scope>
    <source>
        <strain evidence="3">GBBC3283</strain>
    </source>
</reference>
<dbReference type="EMBL" id="SGNZ01000016">
    <property type="protein sequence ID" value="TRA84220.1"/>
    <property type="molecule type" value="Genomic_DNA"/>
</dbReference>
<dbReference type="GeneID" id="79865415"/>
<feature type="transmembrane region" description="Helical" evidence="1">
    <location>
        <begin position="179"/>
        <end position="212"/>
    </location>
</feature>
<dbReference type="EMBL" id="JAPZLR010000016">
    <property type="protein sequence ID" value="MCZ7939872.1"/>
    <property type="molecule type" value="Genomic_DNA"/>
</dbReference>
<reference evidence="3 4" key="1">
    <citation type="journal article" date="2019" name="Appl. Microbiol. Biotechnol.">
        <title>Differential efficiency of wild type rhizogenic strains for rol gene transformation of plants.</title>
        <authorList>
            <person name="Desmet S."/>
            <person name="De Keyser E."/>
            <person name="Van Vaerenbergh J."/>
            <person name="Baeyen S."/>
            <person name="Van Huylenbroeck J."/>
            <person name="Geelen D."/>
            <person name="Dhooghe E."/>
        </authorList>
    </citation>
    <scope>NUCLEOTIDE SEQUENCE [LARGE SCALE GENOMIC DNA]</scope>
    <source>
        <strain evidence="3 4">GBBC3283</strain>
    </source>
</reference>
<name>A0A9X3KS08_9HYPH</name>
<keyword evidence="1" id="KW-0472">Membrane</keyword>
<feature type="transmembrane region" description="Helical" evidence="1">
    <location>
        <begin position="143"/>
        <end position="167"/>
    </location>
</feature>
<gene>
    <name evidence="3" type="ORF">EXN23_22945</name>
    <name evidence="2" type="ORF">O9X88_20210</name>
</gene>
<accession>A0A9X3KS08</accession>
<comment type="caution">
    <text evidence="2">The sequence shown here is derived from an EMBL/GenBank/DDBJ whole genome shotgun (WGS) entry which is preliminary data.</text>
</comment>
<keyword evidence="1" id="KW-1133">Transmembrane helix</keyword>
<dbReference type="Proteomes" id="UP001151018">
    <property type="component" value="Unassembled WGS sequence"/>
</dbReference>
<keyword evidence="4" id="KW-1185">Reference proteome</keyword>
<evidence type="ECO:0000313" key="5">
    <source>
        <dbReference type="Proteomes" id="UP001151018"/>
    </source>
</evidence>
<dbReference type="Proteomes" id="UP000319481">
    <property type="component" value="Unassembled WGS sequence"/>
</dbReference>
<dbReference type="RefSeq" id="WP_142914043.1">
    <property type="nucleotide sequence ID" value="NZ_JAPZLN010000008.1"/>
</dbReference>
<reference evidence="2" key="3">
    <citation type="submission" date="2022-12" db="EMBL/GenBank/DDBJ databases">
        <title>Draft genome sequences of 22 rhizogenic Agrobacterium biovar 1 strains, the causative agent of hairy root disease.</title>
        <authorList>
            <person name="Kim N."/>
            <person name="Vargas P."/>
            <person name="Rediers H."/>
        </authorList>
    </citation>
    <scope>NUCLEOTIDE SEQUENCE</scope>
    <source>
        <strain evidence="2">ST15.13.006</strain>
    </source>
</reference>
<feature type="transmembrane region" description="Helical" evidence="1">
    <location>
        <begin position="51"/>
        <end position="74"/>
    </location>
</feature>
<protein>
    <submittedName>
        <fullName evidence="2">Uncharacterized protein</fullName>
    </submittedName>
</protein>
<evidence type="ECO:0000256" key="1">
    <source>
        <dbReference type="SAM" id="Phobius"/>
    </source>
</evidence>
<dbReference type="AlphaFoldDB" id="A0A9X3KS08"/>
<organism evidence="2 5">
    <name type="scientific">Agrobacterium salinitolerans</name>
    <dbReference type="NCBI Taxonomy" id="1183413"/>
    <lineage>
        <taxon>Bacteria</taxon>
        <taxon>Pseudomonadati</taxon>
        <taxon>Pseudomonadota</taxon>
        <taxon>Alphaproteobacteria</taxon>
        <taxon>Hyphomicrobiales</taxon>
        <taxon>Rhizobiaceae</taxon>
        <taxon>Rhizobium/Agrobacterium group</taxon>
        <taxon>Agrobacterium</taxon>
    </lineage>
</organism>
<evidence type="ECO:0000313" key="2">
    <source>
        <dbReference type="EMBL" id="MCZ7939872.1"/>
    </source>
</evidence>
<sequence length="234" mass="25597">MPNSVSSFEQRRSSLRQAEIFVMFPFRTAVVLGALGFVNFALVFRQQESPSWLATAATVGMWVLVLASILRSVIALTTSPDGRYNRGASIAAALIGKFISALLELKRRYLETRFENPASSIRFRFPWQMRHSAVSPSLRCIEVLLLLVGAMPSALILLAFGLIVGNADLWGSALGQPAFAITIAVALGWMTVILSAIAVLLVLIDAMFLLFAEGIKADFANRAHRIGSWLTTLR</sequence>
<feature type="transmembrane region" description="Helical" evidence="1">
    <location>
        <begin position="20"/>
        <end position="44"/>
    </location>
</feature>
<evidence type="ECO:0000313" key="4">
    <source>
        <dbReference type="Proteomes" id="UP000319481"/>
    </source>
</evidence>
<keyword evidence="1" id="KW-0812">Transmembrane</keyword>
<proteinExistence type="predicted"/>